<accession>N9MZ38</accession>
<protein>
    <submittedName>
        <fullName evidence="1">Uncharacterized protein</fullName>
    </submittedName>
</protein>
<dbReference type="RefSeq" id="WP_005218896.1">
    <property type="nucleotide sequence ID" value="NZ_KB850089.1"/>
</dbReference>
<dbReference type="EMBL" id="APRP01000032">
    <property type="protein sequence ID" value="ENW98545.1"/>
    <property type="molecule type" value="Genomic_DNA"/>
</dbReference>
<organism evidence="1 2">
    <name type="scientific">Acinetobacter modestus</name>
    <dbReference type="NCBI Taxonomy" id="1776740"/>
    <lineage>
        <taxon>Bacteria</taxon>
        <taxon>Pseudomonadati</taxon>
        <taxon>Pseudomonadota</taxon>
        <taxon>Gammaproteobacteria</taxon>
        <taxon>Moraxellales</taxon>
        <taxon>Moraxellaceae</taxon>
        <taxon>Acinetobacter</taxon>
    </lineage>
</organism>
<reference evidence="1 2" key="1">
    <citation type="submission" date="2013-02" db="EMBL/GenBank/DDBJ databases">
        <title>The Genome Sequence of Acinetobacter sp. ANC 3862.</title>
        <authorList>
            <consortium name="The Broad Institute Genome Sequencing Platform"/>
            <consortium name="The Broad Institute Genome Sequencing Center for Infectious Disease"/>
            <person name="Cerqueira G."/>
            <person name="Feldgarden M."/>
            <person name="Courvalin P."/>
            <person name="Perichon B."/>
            <person name="Grillot-Courvalin C."/>
            <person name="Clermont D."/>
            <person name="Rocha E."/>
            <person name="Yoon E.-J."/>
            <person name="Nemec A."/>
            <person name="Walker B."/>
            <person name="Young S.K."/>
            <person name="Zeng Q."/>
            <person name="Gargeya S."/>
            <person name="Fitzgerald M."/>
            <person name="Haas B."/>
            <person name="Abouelleil A."/>
            <person name="Alvarado L."/>
            <person name="Arachchi H.M."/>
            <person name="Berlin A.M."/>
            <person name="Chapman S.B."/>
            <person name="Dewar J."/>
            <person name="Goldberg J."/>
            <person name="Griggs A."/>
            <person name="Gujja S."/>
            <person name="Hansen M."/>
            <person name="Howarth C."/>
            <person name="Imamovic A."/>
            <person name="Larimer J."/>
            <person name="McCowan C."/>
            <person name="Murphy C."/>
            <person name="Neiman D."/>
            <person name="Pearson M."/>
            <person name="Priest M."/>
            <person name="Roberts A."/>
            <person name="Saif S."/>
            <person name="Shea T."/>
            <person name="Sisk P."/>
            <person name="Sykes S."/>
            <person name="Wortman J."/>
            <person name="Nusbaum C."/>
            <person name="Birren B."/>
        </authorList>
    </citation>
    <scope>NUCLEOTIDE SEQUENCE [LARGE SCALE GENOMIC DNA]</scope>
    <source>
        <strain evidence="1 2">ANC 3862</strain>
    </source>
</reference>
<dbReference type="Proteomes" id="UP000013248">
    <property type="component" value="Unassembled WGS sequence"/>
</dbReference>
<comment type="caution">
    <text evidence="1">The sequence shown here is derived from an EMBL/GenBank/DDBJ whole genome shotgun (WGS) entry which is preliminary data.</text>
</comment>
<dbReference type="STRING" id="1217705.F900_03146"/>
<dbReference type="HOGENOM" id="CLU_771299_0_0_6"/>
<evidence type="ECO:0000313" key="2">
    <source>
        <dbReference type="Proteomes" id="UP000013248"/>
    </source>
</evidence>
<evidence type="ECO:0000313" key="1">
    <source>
        <dbReference type="EMBL" id="ENW98545.1"/>
    </source>
</evidence>
<proteinExistence type="predicted"/>
<sequence>MNLKSYDWKELINETNASEDKKNYLKEVFNQQKTLNIDVLEETYYIYENILDKNVIDTFSLDAWPTDLDIYKNNFLISSSEGVKSIMGDRPRDRAEFKFTNDIKKIWSDKVYELAVGNLHRLIVSCGSNGAFELFTDTKHRLVNEHILSDKEWIGCEWDINTDIAILKNKFEQEYFKFNNIDKNTLEDLESLDEKKKYKEEIKNQRPDILSLPDIEKSFINSWVLDGKFYFFDKNMELFEYLQKDHKYKRVEKIIDNGELDVNNLIDSAKTLYGVLLEDLNNLYLYNSNKTQVVSSNVANWRVYPKSKNYQNHLHVVEKDYLTIYAFEI</sequence>
<gene>
    <name evidence="1" type="ORF">F900_03146</name>
</gene>
<dbReference type="PATRIC" id="fig|1217705.3.peg.3053"/>
<dbReference type="AlphaFoldDB" id="N9MZ38"/>
<name>N9MZ38_9GAMM</name>